<evidence type="ECO:0000313" key="2">
    <source>
        <dbReference type="Proteomes" id="UP001239111"/>
    </source>
</evidence>
<comment type="caution">
    <text evidence="1">The sequence shown here is derived from an EMBL/GenBank/DDBJ whole genome shotgun (WGS) entry which is preliminary data.</text>
</comment>
<gene>
    <name evidence="1" type="ORF">QAD02_007348</name>
</gene>
<reference evidence="1" key="1">
    <citation type="submission" date="2023-04" db="EMBL/GenBank/DDBJ databases">
        <title>A chromosome-level genome assembly of the parasitoid wasp Eretmocerus hayati.</title>
        <authorList>
            <person name="Zhong Y."/>
            <person name="Liu S."/>
            <person name="Liu Y."/>
        </authorList>
    </citation>
    <scope>NUCLEOTIDE SEQUENCE</scope>
    <source>
        <strain evidence="1">ZJU_SS_LIU_2023</strain>
    </source>
</reference>
<protein>
    <submittedName>
        <fullName evidence="1">Uncharacterized protein</fullName>
    </submittedName>
</protein>
<proteinExistence type="predicted"/>
<evidence type="ECO:0000313" key="1">
    <source>
        <dbReference type="EMBL" id="KAJ8665686.1"/>
    </source>
</evidence>
<dbReference type="EMBL" id="CM056744">
    <property type="protein sequence ID" value="KAJ8665686.1"/>
    <property type="molecule type" value="Genomic_DNA"/>
</dbReference>
<accession>A0ACC2N484</accession>
<organism evidence="1 2">
    <name type="scientific">Eretmocerus hayati</name>
    <dbReference type="NCBI Taxonomy" id="131215"/>
    <lineage>
        <taxon>Eukaryota</taxon>
        <taxon>Metazoa</taxon>
        <taxon>Ecdysozoa</taxon>
        <taxon>Arthropoda</taxon>
        <taxon>Hexapoda</taxon>
        <taxon>Insecta</taxon>
        <taxon>Pterygota</taxon>
        <taxon>Neoptera</taxon>
        <taxon>Endopterygota</taxon>
        <taxon>Hymenoptera</taxon>
        <taxon>Apocrita</taxon>
        <taxon>Proctotrupomorpha</taxon>
        <taxon>Chalcidoidea</taxon>
        <taxon>Aphelinidae</taxon>
        <taxon>Aphelininae</taxon>
        <taxon>Eretmocerus</taxon>
    </lineage>
</organism>
<keyword evidence="2" id="KW-1185">Reference proteome</keyword>
<sequence length="213" mass="24323">MREHPHSSYPMSSHSHNFLGIIRNFKVLYRKRVLKHLLSNIDEQENFDPSCITVLDAIMWIRSAMKEVKKQTVTNCFIKAGFSTQNFVPVGNNSEDRMDPLDSQVADYASIDDQLATESSSIDIRDLVEVRHESALEEDENDDETSVQEVPITTNDLEKYASCAKKYFLQNGDAAGLALASDLEMHVQNIVARKPKKQTLIVDYFEKLNHQLF</sequence>
<dbReference type="Proteomes" id="UP001239111">
    <property type="component" value="Chromosome 4"/>
</dbReference>
<name>A0ACC2N484_9HYME</name>